<dbReference type="CDD" id="cd05930">
    <property type="entry name" value="A_NRPS"/>
    <property type="match status" value="1"/>
</dbReference>
<dbReference type="InterPro" id="IPR006162">
    <property type="entry name" value="Ppantetheine_attach_site"/>
</dbReference>
<feature type="domain" description="Carrier" evidence="3">
    <location>
        <begin position="470"/>
        <end position="545"/>
    </location>
</feature>
<evidence type="ECO:0000256" key="1">
    <source>
        <dbReference type="ARBA" id="ARBA00022450"/>
    </source>
</evidence>
<dbReference type="SUPFAM" id="SSF56801">
    <property type="entry name" value="Acetyl-CoA synthetase-like"/>
    <property type="match status" value="1"/>
</dbReference>
<gene>
    <name evidence="4" type="ORF">ACIBG2_27950</name>
</gene>
<dbReference type="InterPro" id="IPR000873">
    <property type="entry name" value="AMP-dep_synth/lig_dom"/>
</dbReference>
<comment type="caution">
    <text evidence="4">The sequence shown here is derived from an EMBL/GenBank/DDBJ whole genome shotgun (WGS) entry which is preliminary data.</text>
</comment>
<keyword evidence="2" id="KW-0597">Phosphoprotein</keyword>
<dbReference type="Gene3D" id="3.30.300.30">
    <property type="match status" value="1"/>
</dbReference>
<dbReference type="Gene3D" id="3.40.50.12780">
    <property type="entry name" value="N-terminal domain of ligase-like"/>
    <property type="match status" value="1"/>
</dbReference>
<organism evidence="4 5">
    <name type="scientific">Nonomuraea typhae</name>
    <dbReference type="NCBI Taxonomy" id="2603600"/>
    <lineage>
        <taxon>Bacteria</taxon>
        <taxon>Bacillati</taxon>
        <taxon>Actinomycetota</taxon>
        <taxon>Actinomycetes</taxon>
        <taxon>Streptosporangiales</taxon>
        <taxon>Streptosporangiaceae</taxon>
        <taxon>Nonomuraea</taxon>
    </lineage>
</organism>
<dbReference type="PANTHER" id="PTHR45527">
    <property type="entry name" value="NONRIBOSOMAL PEPTIDE SYNTHETASE"/>
    <property type="match status" value="1"/>
</dbReference>
<dbReference type="NCBIfam" id="TIGR01733">
    <property type="entry name" value="AA-adenyl-dom"/>
    <property type="match status" value="1"/>
</dbReference>
<dbReference type="InterPro" id="IPR045851">
    <property type="entry name" value="AMP-bd_C_sf"/>
</dbReference>
<dbReference type="SUPFAM" id="SSF47336">
    <property type="entry name" value="ACP-like"/>
    <property type="match status" value="1"/>
</dbReference>
<evidence type="ECO:0000256" key="2">
    <source>
        <dbReference type="ARBA" id="ARBA00022553"/>
    </source>
</evidence>
<proteinExistence type="predicted"/>
<evidence type="ECO:0000313" key="4">
    <source>
        <dbReference type="EMBL" id="MFI6501240.1"/>
    </source>
</evidence>
<dbReference type="RefSeq" id="WP_397085623.1">
    <property type="nucleotide sequence ID" value="NZ_JBITGY010000007.1"/>
</dbReference>
<dbReference type="InterPro" id="IPR036736">
    <property type="entry name" value="ACP-like_sf"/>
</dbReference>
<dbReference type="PROSITE" id="PS00012">
    <property type="entry name" value="PHOSPHOPANTETHEINE"/>
    <property type="match status" value="1"/>
</dbReference>
<dbReference type="Proteomes" id="UP001612741">
    <property type="component" value="Unassembled WGS sequence"/>
</dbReference>
<name>A0ABW7YZ95_9ACTN</name>
<dbReference type="InterPro" id="IPR025110">
    <property type="entry name" value="AMP-bd_C"/>
</dbReference>
<dbReference type="EMBL" id="JBITGY010000007">
    <property type="protein sequence ID" value="MFI6501240.1"/>
    <property type="molecule type" value="Genomic_DNA"/>
</dbReference>
<dbReference type="Gene3D" id="1.10.1200.10">
    <property type="entry name" value="ACP-like"/>
    <property type="match status" value="1"/>
</dbReference>
<sequence length="558" mass="58536">MKTVTALVEARVAASPEAIAIVDDTGVTTYGELNRRAEEIAACLVARDVGRGSLVAVRIGRSAAMVATWLGVLKTAAAYLPLDGSYPEARQRFMLADSGAEPVLDGAEPQIGLDATAARVEPDDLACVIYTSGSTGLPKGVMIEHRSLAGTLEWYADATGLSPGDRVGQTAASGFDVAGCEIWSALAAGAELHVAPESVRKAPEELCQWAAERRLDVLYMVTPLAQLAVENGWLDRAPPRVLTTGGERLTVTPPPGARYRLLNMYGPAETAVVATCAEVTPGSEAPPPIGHPIAGATALVLDAAGLPVAPGVPGELYIGGAGVGRGYLGRPTLTAKRFLTRAGERVYRTGDLVRRRIDGQLEYVGRADDQVKIRGFRVELGEVEAHLRAHPDVSDAAAAVWTPARGHSRLAGYAVGLFDPLEVRRWLARRLPAHMVPAVIVPMAGLPLTPNQKLDRAALPDPARLPDTAALTDPGERVLAADWREACGVVVRGPGDSLAELGADSLDLILVRARVAARTRAPVPADLLTLTQPLSEQAALLAALPSLEAAATCGRQAP</sequence>
<reference evidence="4 5" key="1">
    <citation type="submission" date="2024-10" db="EMBL/GenBank/DDBJ databases">
        <title>The Natural Products Discovery Center: Release of the First 8490 Sequenced Strains for Exploring Actinobacteria Biosynthetic Diversity.</title>
        <authorList>
            <person name="Kalkreuter E."/>
            <person name="Kautsar S.A."/>
            <person name="Yang D."/>
            <person name="Bader C.D."/>
            <person name="Teijaro C.N."/>
            <person name="Fluegel L."/>
            <person name="Davis C.M."/>
            <person name="Simpson J.R."/>
            <person name="Lauterbach L."/>
            <person name="Steele A.D."/>
            <person name="Gui C."/>
            <person name="Meng S."/>
            <person name="Li G."/>
            <person name="Viehrig K."/>
            <person name="Ye F."/>
            <person name="Su P."/>
            <person name="Kiefer A.F."/>
            <person name="Nichols A."/>
            <person name="Cepeda A.J."/>
            <person name="Yan W."/>
            <person name="Fan B."/>
            <person name="Jiang Y."/>
            <person name="Adhikari A."/>
            <person name="Zheng C.-J."/>
            <person name="Schuster L."/>
            <person name="Cowan T.M."/>
            <person name="Smanski M.J."/>
            <person name="Chevrette M.G."/>
            <person name="De Carvalho L.P.S."/>
            <person name="Shen B."/>
        </authorList>
    </citation>
    <scope>NUCLEOTIDE SEQUENCE [LARGE SCALE GENOMIC DNA]</scope>
    <source>
        <strain evidence="4 5">NPDC050545</strain>
    </source>
</reference>
<evidence type="ECO:0000313" key="5">
    <source>
        <dbReference type="Proteomes" id="UP001612741"/>
    </source>
</evidence>
<evidence type="ECO:0000259" key="3">
    <source>
        <dbReference type="PROSITE" id="PS50075"/>
    </source>
</evidence>
<dbReference type="InterPro" id="IPR009081">
    <property type="entry name" value="PP-bd_ACP"/>
</dbReference>
<accession>A0ABW7YZ95</accession>
<dbReference type="InterPro" id="IPR020845">
    <property type="entry name" value="AMP-binding_CS"/>
</dbReference>
<dbReference type="InterPro" id="IPR042099">
    <property type="entry name" value="ANL_N_sf"/>
</dbReference>
<protein>
    <submittedName>
        <fullName evidence="4">Amino acid adenylation domain-containing protein</fullName>
    </submittedName>
</protein>
<dbReference type="Pfam" id="PF00501">
    <property type="entry name" value="AMP-binding"/>
    <property type="match status" value="1"/>
</dbReference>
<dbReference type="PANTHER" id="PTHR45527:SF1">
    <property type="entry name" value="FATTY ACID SYNTHASE"/>
    <property type="match status" value="1"/>
</dbReference>
<keyword evidence="5" id="KW-1185">Reference proteome</keyword>
<dbReference type="InterPro" id="IPR010071">
    <property type="entry name" value="AA_adenyl_dom"/>
</dbReference>
<dbReference type="PROSITE" id="PS00455">
    <property type="entry name" value="AMP_BINDING"/>
    <property type="match status" value="1"/>
</dbReference>
<dbReference type="Pfam" id="PF13193">
    <property type="entry name" value="AMP-binding_C"/>
    <property type="match status" value="1"/>
</dbReference>
<dbReference type="PROSITE" id="PS50075">
    <property type="entry name" value="CARRIER"/>
    <property type="match status" value="1"/>
</dbReference>
<keyword evidence="1" id="KW-0596">Phosphopantetheine</keyword>